<feature type="compositionally biased region" description="Low complexity" evidence="1">
    <location>
        <begin position="22"/>
        <end position="31"/>
    </location>
</feature>
<sequence>SGAVGLAQADGPQPDRRERAGAARGWRPARPLGLVSRRPRAIIRPSHRLGSAGTQGHPPAQRARPSDSGIARP</sequence>
<organism evidence="2">
    <name type="scientific">Tetraselmis sp. GSL018</name>
    <dbReference type="NCBI Taxonomy" id="582737"/>
    <lineage>
        <taxon>Eukaryota</taxon>
        <taxon>Viridiplantae</taxon>
        <taxon>Chlorophyta</taxon>
        <taxon>core chlorophytes</taxon>
        <taxon>Chlorodendrophyceae</taxon>
        <taxon>Chlorodendrales</taxon>
        <taxon>Chlorodendraceae</taxon>
        <taxon>Tetraselmis</taxon>
    </lineage>
</organism>
<evidence type="ECO:0000256" key="1">
    <source>
        <dbReference type="SAM" id="MobiDB-lite"/>
    </source>
</evidence>
<feature type="region of interest" description="Disordered" evidence="1">
    <location>
        <begin position="1"/>
        <end position="73"/>
    </location>
</feature>
<feature type="non-terminal residue" evidence="2">
    <location>
        <position position="1"/>
    </location>
</feature>
<feature type="compositionally biased region" description="Basic residues" evidence="1">
    <location>
        <begin position="37"/>
        <end position="47"/>
    </location>
</feature>
<reference evidence="2" key="1">
    <citation type="submission" date="2014-05" db="EMBL/GenBank/DDBJ databases">
        <title>The transcriptome of the halophilic microalga Tetraselmis sp. GSL018 isolated from the Great Salt Lake, Utah.</title>
        <authorList>
            <person name="Jinkerson R.E."/>
            <person name="D'Adamo S."/>
            <person name="Posewitz M.C."/>
        </authorList>
    </citation>
    <scope>NUCLEOTIDE SEQUENCE</scope>
    <source>
        <strain evidence="2">GSL018</strain>
    </source>
</reference>
<feature type="non-terminal residue" evidence="2">
    <location>
        <position position="73"/>
    </location>
</feature>
<proteinExistence type="predicted"/>
<protein>
    <submittedName>
        <fullName evidence="2">Uncharacterized protein</fullName>
    </submittedName>
</protein>
<accession>A0A061RV30</accession>
<name>A0A061RV30_9CHLO</name>
<gene>
    <name evidence="2" type="ORF">TSPGSL018_19484</name>
</gene>
<evidence type="ECO:0000313" key="2">
    <source>
        <dbReference type="EMBL" id="JAC76702.1"/>
    </source>
</evidence>
<dbReference type="EMBL" id="GBEZ01008860">
    <property type="protein sequence ID" value="JAC76702.1"/>
    <property type="molecule type" value="Transcribed_RNA"/>
</dbReference>
<dbReference type="AlphaFoldDB" id="A0A061RV30"/>